<dbReference type="KEGG" id="haad:MW046_03370"/>
<dbReference type="Pfam" id="PF01850">
    <property type="entry name" value="PIN"/>
    <property type="match status" value="1"/>
</dbReference>
<keyword evidence="3" id="KW-1185">Reference proteome</keyword>
<dbReference type="InterPro" id="IPR029060">
    <property type="entry name" value="PIN-like_dom_sf"/>
</dbReference>
<dbReference type="Proteomes" id="UP000831768">
    <property type="component" value="Chromosome"/>
</dbReference>
<dbReference type="RefSeq" id="WP_247994161.1">
    <property type="nucleotide sequence ID" value="NZ_CP096019.1"/>
</dbReference>
<protein>
    <recommendedName>
        <fullName evidence="1">PIN domain-containing protein</fullName>
    </recommendedName>
</protein>
<sequence>MILDTNYLIALRDNDDGAKAKPAELEATGLPLRLPSIVIWELYFGVGAGTDTIPNQRAYEKLTANKPIAPLDGTLARR</sequence>
<dbReference type="InterPro" id="IPR002716">
    <property type="entry name" value="PIN_dom"/>
</dbReference>
<dbReference type="AlphaFoldDB" id="A0A8U0A379"/>
<organism evidence="2 3">
    <name type="scientific">Halocatena salina</name>
    <dbReference type="NCBI Taxonomy" id="2934340"/>
    <lineage>
        <taxon>Archaea</taxon>
        <taxon>Methanobacteriati</taxon>
        <taxon>Methanobacteriota</taxon>
        <taxon>Stenosarchaea group</taxon>
        <taxon>Halobacteria</taxon>
        <taxon>Halobacteriales</taxon>
        <taxon>Natronomonadaceae</taxon>
        <taxon>Halocatena</taxon>
    </lineage>
</organism>
<dbReference type="GeneID" id="71927055"/>
<accession>A0A8U0A379</accession>
<gene>
    <name evidence="2" type="ORF">MW046_03370</name>
</gene>
<dbReference type="SUPFAM" id="SSF88723">
    <property type="entry name" value="PIN domain-like"/>
    <property type="match status" value="1"/>
</dbReference>
<dbReference type="Gene3D" id="3.40.50.1010">
    <property type="entry name" value="5'-nuclease"/>
    <property type="match status" value="1"/>
</dbReference>
<evidence type="ECO:0000313" key="3">
    <source>
        <dbReference type="Proteomes" id="UP000831768"/>
    </source>
</evidence>
<proteinExistence type="predicted"/>
<evidence type="ECO:0000313" key="2">
    <source>
        <dbReference type="EMBL" id="UPM43494.1"/>
    </source>
</evidence>
<evidence type="ECO:0000259" key="1">
    <source>
        <dbReference type="Pfam" id="PF01850"/>
    </source>
</evidence>
<reference evidence="2" key="1">
    <citation type="submission" date="2022-04" db="EMBL/GenBank/DDBJ databases">
        <title>Halocatena sp. nov., isolated from a salt lake.</title>
        <authorList>
            <person name="Cui H.-L."/>
        </authorList>
    </citation>
    <scope>NUCLEOTIDE SEQUENCE</scope>
    <source>
        <strain evidence="2">AD-1</strain>
    </source>
</reference>
<name>A0A8U0A379_9EURY</name>
<dbReference type="EMBL" id="CP096019">
    <property type="protein sequence ID" value="UPM43494.1"/>
    <property type="molecule type" value="Genomic_DNA"/>
</dbReference>
<feature type="domain" description="PIN" evidence="1">
    <location>
        <begin position="1"/>
        <end position="75"/>
    </location>
</feature>